<dbReference type="EMBL" id="RJKE01000001">
    <property type="protein sequence ID" value="ROO82566.1"/>
    <property type="molecule type" value="Genomic_DNA"/>
</dbReference>
<dbReference type="Proteomes" id="UP000272400">
    <property type="component" value="Unassembled WGS sequence"/>
</dbReference>
<evidence type="ECO:0008006" key="3">
    <source>
        <dbReference type="Google" id="ProtNLM"/>
    </source>
</evidence>
<accession>A0A3N1CMM1</accession>
<dbReference type="SUPFAM" id="SSF54001">
    <property type="entry name" value="Cysteine proteinases"/>
    <property type="match status" value="1"/>
</dbReference>
<evidence type="ECO:0000313" key="1">
    <source>
        <dbReference type="EMBL" id="ROO82566.1"/>
    </source>
</evidence>
<dbReference type="AlphaFoldDB" id="A0A3N1CMM1"/>
<proteinExistence type="predicted"/>
<name>A0A3N1CMM1_9ACTN</name>
<dbReference type="InterPro" id="IPR038765">
    <property type="entry name" value="Papain-like_cys_pep_sf"/>
</dbReference>
<organism evidence="1 2">
    <name type="scientific">Actinocorallia herbida</name>
    <dbReference type="NCBI Taxonomy" id="58109"/>
    <lineage>
        <taxon>Bacteria</taxon>
        <taxon>Bacillati</taxon>
        <taxon>Actinomycetota</taxon>
        <taxon>Actinomycetes</taxon>
        <taxon>Streptosporangiales</taxon>
        <taxon>Thermomonosporaceae</taxon>
        <taxon>Actinocorallia</taxon>
    </lineage>
</organism>
<reference evidence="1 2" key="1">
    <citation type="submission" date="2018-11" db="EMBL/GenBank/DDBJ databases">
        <title>Sequencing the genomes of 1000 actinobacteria strains.</title>
        <authorList>
            <person name="Klenk H.-P."/>
        </authorList>
    </citation>
    <scope>NUCLEOTIDE SEQUENCE [LARGE SCALE GENOMIC DNA]</scope>
    <source>
        <strain evidence="1 2">DSM 44254</strain>
    </source>
</reference>
<dbReference type="RefSeq" id="WP_123661577.1">
    <property type="nucleotide sequence ID" value="NZ_RJKE01000001.1"/>
</dbReference>
<comment type="caution">
    <text evidence="1">The sequence shown here is derived from an EMBL/GenBank/DDBJ whole genome shotgun (WGS) entry which is preliminary data.</text>
</comment>
<keyword evidence="2" id="KW-1185">Reference proteome</keyword>
<protein>
    <recommendedName>
        <fullName evidence="3">Papain like protease</fullName>
    </recommendedName>
</protein>
<evidence type="ECO:0000313" key="2">
    <source>
        <dbReference type="Proteomes" id="UP000272400"/>
    </source>
</evidence>
<sequence length="272" mass="29309">MPHPAFKLGRRVDHDVRSRRYPARAADPSTLTSVRHARFVPVLDQGTLGSCTGNAAIGAIGSGHLFLALPDSARELLGRTADEVETTAVSVYATATTMDDWEGEYPPTDTGSSGLAVAKVLKSVGWISGYRHAFSLAAALTALAEAPVITGLPWYSSMFEPDLDGRLRVHRGTGPDGGHEVVLDELDVANRRVWLTNSWGPNWGVGGRAWLSWDDFGQLLAEQGDVTVLLAATEPPPVPTPLPGIPYPEDEKPRCNWMHRVGDAIRSLLSGR</sequence>
<gene>
    <name evidence="1" type="ORF">EDD29_0046</name>
</gene>
<dbReference type="Gene3D" id="3.90.70.10">
    <property type="entry name" value="Cysteine proteinases"/>
    <property type="match status" value="2"/>
</dbReference>
<dbReference type="OrthoDB" id="5289073at2"/>